<evidence type="ECO:0000256" key="1">
    <source>
        <dbReference type="ARBA" id="ARBA00003618"/>
    </source>
</evidence>
<evidence type="ECO:0000313" key="11">
    <source>
        <dbReference type="Proteomes" id="UP000014975"/>
    </source>
</evidence>
<accession>S7TFW0</accession>
<evidence type="ECO:0000256" key="4">
    <source>
        <dbReference type="ARBA" id="ARBA00022741"/>
    </source>
</evidence>
<keyword evidence="11" id="KW-1185">Reference proteome</keyword>
<dbReference type="Pfam" id="PF13476">
    <property type="entry name" value="AAA_23"/>
    <property type="match status" value="1"/>
</dbReference>
<dbReference type="GO" id="GO:0043590">
    <property type="term" value="C:bacterial nucleoid"/>
    <property type="evidence" value="ECO:0007669"/>
    <property type="project" value="TreeGrafter"/>
</dbReference>
<dbReference type="PATRIC" id="fig|1121439.3.peg.585"/>
<dbReference type="AlphaFoldDB" id="S7TFW0"/>
<dbReference type="GO" id="GO:0006310">
    <property type="term" value="P:DNA recombination"/>
    <property type="evidence" value="ECO:0007669"/>
    <property type="project" value="InterPro"/>
</dbReference>
<evidence type="ECO:0000259" key="9">
    <source>
        <dbReference type="Pfam" id="PF13476"/>
    </source>
</evidence>
<dbReference type="SUPFAM" id="SSF52540">
    <property type="entry name" value="P-loop containing nucleoside triphosphate hydrolases"/>
    <property type="match status" value="1"/>
</dbReference>
<dbReference type="STRING" id="1121439.dsat_2196"/>
<dbReference type="InterPro" id="IPR027417">
    <property type="entry name" value="P-loop_NTPase"/>
</dbReference>
<evidence type="ECO:0000256" key="7">
    <source>
        <dbReference type="ARBA" id="ARBA00023204"/>
    </source>
</evidence>
<dbReference type="GO" id="GO:0009432">
    <property type="term" value="P:SOS response"/>
    <property type="evidence" value="ECO:0007669"/>
    <property type="project" value="TreeGrafter"/>
</dbReference>
<comment type="caution">
    <text evidence="10">The sequence shown here is derived from an EMBL/GenBank/DDBJ whole genome shotgun (WGS) entry which is preliminary data.</text>
</comment>
<evidence type="ECO:0000256" key="3">
    <source>
        <dbReference type="ARBA" id="ARBA00021315"/>
    </source>
</evidence>
<dbReference type="Proteomes" id="UP000014975">
    <property type="component" value="Unassembled WGS sequence"/>
</dbReference>
<dbReference type="OrthoDB" id="267455at2"/>
<keyword evidence="4" id="KW-0547">Nucleotide-binding</keyword>
<sequence>MLSRLVLENFMAHGRTEIEFGPGLTVLTGPNNAGKSAVVEALRCLVTNPTPKHFIRHGAKEARVTALLDDGTAVTWVRRPKHAIYEVLRPGAAEPEVFAKLGKGNVPPEVAGILRLSPVEVESLDGGVDVHLGNQREPIFLLNKPPSVMAAFFAASSEAAHLLAMQKALAERGKQARRAERDLCARIAAQDQGLLALAALPEAVLGVERVERLHDEARERLAAEPLLERSIQALQGLAARRDAASRRTEKLSRVIEPPALSPVRPLAEWLAAHHGAGERLCAATARQKALAGLFGPPALADAATLANAASGIARLRARQGESRARQAALSPLSPPPTPGETAGLAQTIQALRAVTGGRERLSARVAGLAGLAQPPDLASAMEGAARLRTLLGDVSRRRAEVSAARNALDGTKAALHATAKRVREALARADRCPTCGQTFDPAAFLGEEEGA</sequence>
<dbReference type="PANTHER" id="PTHR11059">
    <property type="entry name" value="DNA REPAIR PROTEIN RECN"/>
    <property type="match status" value="1"/>
</dbReference>
<dbReference type="GO" id="GO:0005524">
    <property type="term" value="F:ATP binding"/>
    <property type="evidence" value="ECO:0007669"/>
    <property type="project" value="UniProtKB-KW"/>
</dbReference>
<dbReference type="GO" id="GO:0016887">
    <property type="term" value="F:ATP hydrolysis activity"/>
    <property type="evidence" value="ECO:0007669"/>
    <property type="project" value="InterPro"/>
</dbReference>
<dbReference type="EMBL" id="ATHI01000004">
    <property type="protein sequence ID" value="EPR35495.1"/>
    <property type="molecule type" value="Genomic_DNA"/>
</dbReference>
<reference evidence="10 11" key="1">
    <citation type="journal article" date="2013" name="Genome Announc.">
        <title>Draft genome sequences for three mercury-methylating, sulfate-reducing bacteria.</title>
        <authorList>
            <person name="Brown S.D."/>
            <person name="Hurt R.A.Jr."/>
            <person name="Gilmour C.C."/>
            <person name="Elias D.A."/>
        </authorList>
    </citation>
    <scope>NUCLEOTIDE SEQUENCE [LARGE SCALE GENOMIC DNA]</scope>
    <source>
        <strain evidence="10 11">DSM 16529</strain>
    </source>
</reference>
<dbReference type="GO" id="GO:0006302">
    <property type="term" value="P:double-strand break repair"/>
    <property type="evidence" value="ECO:0007669"/>
    <property type="project" value="InterPro"/>
</dbReference>
<dbReference type="InterPro" id="IPR004604">
    <property type="entry name" value="DNA_recomb/repair_RecN"/>
</dbReference>
<dbReference type="InterPro" id="IPR038729">
    <property type="entry name" value="Rad50/SbcC_AAA"/>
</dbReference>
<name>S7TFW0_9BACT</name>
<comment type="function">
    <text evidence="1">May be involved in recombinational repair of damaged DNA.</text>
</comment>
<dbReference type="RefSeq" id="WP_020886082.1">
    <property type="nucleotide sequence ID" value="NZ_ATHI01000004.1"/>
</dbReference>
<evidence type="ECO:0000256" key="2">
    <source>
        <dbReference type="ARBA" id="ARBA00009441"/>
    </source>
</evidence>
<proteinExistence type="inferred from homology"/>
<protein>
    <recommendedName>
        <fullName evidence="3">DNA repair protein RecN</fullName>
    </recommendedName>
    <alternativeName>
        <fullName evidence="8">Recombination protein N</fullName>
    </alternativeName>
</protein>
<evidence type="ECO:0000256" key="5">
    <source>
        <dbReference type="ARBA" id="ARBA00022763"/>
    </source>
</evidence>
<evidence type="ECO:0000256" key="8">
    <source>
        <dbReference type="ARBA" id="ARBA00033408"/>
    </source>
</evidence>
<feature type="domain" description="Rad50/SbcC-type AAA" evidence="9">
    <location>
        <begin position="4"/>
        <end position="51"/>
    </location>
</feature>
<dbReference type="PANTHER" id="PTHR11059:SF0">
    <property type="entry name" value="DNA REPAIR PROTEIN RECN"/>
    <property type="match status" value="1"/>
</dbReference>
<keyword evidence="6" id="KW-0067">ATP-binding</keyword>
<comment type="similarity">
    <text evidence="2">Belongs to the RecN family.</text>
</comment>
<dbReference type="Gene3D" id="3.40.50.300">
    <property type="entry name" value="P-loop containing nucleotide triphosphate hydrolases"/>
    <property type="match status" value="1"/>
</dbReference>
<organism evidence="10 11">
    <name type="scientific">Alkalidesulfovibrio alkalitolerans DSM 16529</name>
    <dbReference type="NCBI Taxonomy" id="1121439"/>
    <lineage>
        <taxon>Bacteria</taxon>
        <taxon>Pseudomonadati</taxon>
        <taxon>Thermodesulfobacteriota</taxon>
        <taxon>Desulfovibrionia</taxon>
        <taxon>Desulfovibrionales</taxon>
        <taxon>Desulfovibrionaceae</taxon>
        <taxon>Alkalidesulfovibrio</taxon>
    </lineage>
</organism>
<keyword evidence="5" id="KW-0227">DNA damage</keyword>
<dbReference type="eggNOG" id="COG0497">
    <property type="taxonomic scope" value="Bacteria"/>
</dbReference>
<keyword evidence="7" id="KW-0234">DNA repair</keyword>
<evidence type="ECO:0000256" key="6">
    <source>
        <dbReference type="ARBA" id="ARBA00022840"/>
    </source>
</evidence>
<evidence type="ECO:0000313" key="10">
    <source>
        <dbReference type="EMBL" id="EPR35495.1"/>
    </source>
</evidence>
<gene>
    <name evidence="10" type="ORF">dsat_2196</name>
</gene>